<dbReference type="RefSeq" id="WP_206706610.1">
    <property type="nucleotide sequence ID" value="NZ_CP059066.1"/>
</dbReference>
<protein>
    <recommendedName>
        <fullName evidence="3">Asparaginase</fullName>
    </recommendedName>
</protein>
<dbReference type="InterPro" id="IPR010349">
    <property type="entry name" value="Asparaginase_II"/>
</dbReference>
<accession>A0A8A0RNT9</accession>
<name>A0A8A0RNT9_9FIRM</name>
<dbReference type="KEGG" id="kme:H0A61_01611"/>
<sequence length="337" mass="36729">MSEILVHITRGNVVESVHRGHIAVADTEGKVLYYAGNPDIVTYFRSAAKPIQALAVVESGAYDAFGLTLKELAVICGSHSGEKEHTAVVMSILEKIGLEEGVLECGIHDPLYRPEALEIYRCGRKPTFLHCNCSGKHSGMLAVAVKEGYPVNGYRDITHPVQQKMLEIIAEVAEIDRKDIQIGIDGCGVPVFGLPLFKMALAYAKLSNPERLDERRKRAINMVKEAVINNPYMVAGTGRICTELIIHTGGRVIAKSGAEGVYCVGLLDKGIGIALKIEDGSSRAIWPSVIHILNQLGALSEEELKAFKKYYPSAVKNNHGEIVGEVRPVFKLRKGDS</sequence>
<reference evidence="1" key="1">
    <citation type="submission" date="2020-07" db="EMBL/GenBank/DDBJ databases">
        <title>Koleobacter methoxysyntrophicus gen. nov., sp. nov., a novel anaerobic bacterium isolated from deep subsurface oil field and proposal of Koleobacterales ord. nov. in the phylum Firmicutes.</title>
        <authorList>
            <person name="Sakamoto S."/>
            <person name="Tamaki H."/>
        </authorList>
    </citation>
    <scope>NUCLEOTIDE SEQUENCE</scope>
    <source>
        <strain evidence="1">NRmbB1</strain>
    </source>
</reference>
<dbReference type="EMBL" id="CP059066">
    <property type="protein sequence ID" value="QSQ09250.1"/>
    <property type="molecule type" value="Genomic_DNA"/>
</dbReference>
<dbReference type="Proteomes" id="UP000662904">
    <property type="component" value="Chromosome"/>
</dbReference>
<dbReference type="AlphaFoldDB" id="A0A8A0RNT9"/>
<dbReference type="PANTHER" id="PTHR42110">
    <property type="entry name" value="L-ASPARAGINASE, PUTATIVE (AFU_ORTHOLOGUE AFUA_3G11890)-RELATED"/>
    <property type="match status" value="1"/>
</dbReference>
<evidence type="ECO:0008006" key="3">
    <source>
        <dbReference type="Google" id="ProtNLM"/>
    </source>
</evidence>
<organism evidence="1 2">
    <name type="scientific">Koleobacter methoxysyntrophicus</name>
    <dbReference type="NCBI Taxonomy" id="2751313"/>
    <lineage>
        <taxon>Bacteria</taxon>
        <taxon>Bacillati</taxon>
        <taxon>Bacillota</taxon>
        <taxon>Clostridia</taxon>
        <taxon>Koleobacterales</taxon>
        <taxon>Koleobacteraceae</taxon>
        <taxon>Koleobacter</taxon>
    </lineage>
</organism>
<dbReference type="PANTHER" id="PTHR42110:SF1">
    <property type="entry name" value="L-ASPARAGINASE, PUTATIVE (AFU_ORTHOLOGUE AFUA_3G11890)-RELATED"/>
    <property type="match status" value="1"/>
</dbReference>
<keyword evidence="2" id="KW-1185">Reference proteome</keyword>
<evidence type="ECO:0000313" key="2">
    <source>
        <dbReference type="Proteomes" id="UP000662904"/>
    </source>
</evidence>
<evidence type="ECO:0000313" key="1">
    <source>
        <dbReference type="EMBL" id="QSQ09250.1"/>
    </source>
</evidence>
<proteinExistence type="predicted"/>
<gene>
    <name evidence="1" type="ORF">H0A61_01611</name>
</gene>
<dbReference type="Pfam" id="PF06089">
    <property type="entry name" value="Asparaginase_II"/>
    <property type="match status" value="1"/>
</dbReference>